<organism evidence="2">
    <name type="scientific">Arion vulgaris</name>
    <dbReference type="NCBI Taxonomy" id="1028688"/>
    <lineage>
        <taxon>Eukaryota</taxon>
        <taxon>Metazoa</taxon>
        <taxon>Spiralia</taxon>
        <taxon>Lophotrochozoa</taxon>
        <taxon>Mollusca</taxon>
        <taxon>Gastropoda</taxon>
        <taxon>Heterobranchia</taxon>
        <taxon>Euthyneura</taxon>
        <taxon>Panpulmonata</taxon>
        <taxon>Eupulmonata</taxon>
        <taxon>Stylommatophora</taxon>
        <taxon>Helicina</taxon>
        <taxon>Arionoidea</taxon>
        <taxon>Arionidae</taxon>
        <taxon>Arion</taxon>
    </lineage>
</organism>
<accession>A0A0B6YDK6</accession>
<feature type="compositionally biased region" description="Polar residues" evidence="1">
    <location>
        <begin position="153"/>
        <end position="165"/>
    </location>
</feature>
<dbReference type="EMBL" id="HACG01007477">
    <property type="protein sequence ID" value="CEK54342.1"/>
    <property type="molecule type" value="Transcribed_RNA"/>
</dbReference>
<protein>
    <submittedName>
        <fullName evidence="2">Uncharacterized protein</fullName>
    </submittedName>
</protein>
<dbReference type="AlphaFoldDB" id="A0A0B6YDK6"/>
<sequence>FSQTFETRSSQTSQSVVRTPPRQPAVHRFTTPTSIPEGGSALEEKTNVRIWRPHDASVQNLEHMQASDIPVRNQNIRPAAKICPPSVQSNNQLETTTRRIATSSAERSMVQNKIPKLHSSNRTKLNHSDDSLDELVQLNSRYLNRQMDKDQTKAQSNHSSVRFSR</sequence>
<feature type="non-terminal residue" evidence="2">
    <location>
        <position position="165"/>
    </location>
</feature>
<proteinExistence type="predicted"/>
<feature type="compositionally biased region" description="Polar residues" evidence="1">
    <location>
        <begin position="1"/>
        <end position="17"/>
    </location>
</feature>
<evidence type="ECO:0000256" key="1">
    <source>
        <dbReference type="SAM" id="MobiDB-lite"/>
    </source>
</evidence>
<feature type="non-terminal residue" evidence="2">
    <location>
        <position position="1"/>
    </location>
</feature>
<gene>
    <name evidence="2" type="primary">ORF22545</name>
</gene>
<reference evidence="2" key="1">
    <citation type="submission" date="2014-12" db="EMBL/GenBank/DDBJ databases">
        <title>Insight into the proteome of Arion vulgaris.</title>
        <authorList>
            <person name="Aradska J."/>
            <person name="Bulat T."/>
            <person name="Smidak R."/>
            <person name="Sarate P."/>
            <person name="Gangsoo J."/>
            <person name="Sialana F."/>
            <person name="Bilban M."/>
            <person name="Lubec G."/>
        </authorList>
    </citation>
    <scope>NUCLEOTIDE SEQUENCE</scope>
    <source>
        <tissue evidence="2">Skin</tissue>
    </source>
</reference>
<feature type="region of interest" description="Disordered" evidence="1">
    <location>
        <begin position="146"/>
        <end position="165"/>
    </location>
</feature>
<evidence type="ECO:0000313" key="2">
    <source>
        <dbReference type="EMBL" id="CEK54342.1"/>
    </source>
</evidence>
<name>A0A0B6YDK6_9EUPU</name>
<feature type="region of interest" description="Disordered" evidence="1">
    <location>
        <begin position="1"/>
        <end position="40"/>
    </location>
</feature>